<evidence type="ECO:0008006" key="6">
    <source>
        <dbReference type="Google" id="ProtNLM"/>
    </source>
</evidence>
<sequence length="171" mass="20228">MSISHKSFDIDPADKNKEFYLRYYSGGYRDIELGHEFLEFDIRHKAGEDYATLRYANQTNYRDEEMIRKEVYISLLVLSEFMKIVRQSQILLENDDEWPKPMRESKQELEIRSGKDQKLLKTNGRLSLVTISNEKDSAGLKTFYYLIQDIKVFVFSLMSLNFKVDPITTSR</sequence>
<dbReference type="InterPro" id="IPR004023">
    <property type="entry name" value="Mago_nashi"/>
</dbReference>
<dbReference type="EMBL" id="SELW01000355">
    <property type="protein sequence ID" value="TID28940.1"/>
    <property type="molecule type" value="Genomic_DNA"/>
</dbReference>
<protein>
    <recommendedName>
        <fullName evidence="6">Mago nashi protein</fullName>
    </recommendedName>
</protein>
<dbReference type="AlphaFoldDB" id="A0A4T0X1S5"/>
<reference evidence="4 5" key="1">
    <citation type="journal article" date="2019" name="Front. Genet.">
        <title>Whole-Genome Sequencing of the Opportunistic Yeast Pathogen Candida inconspicua Uncovers Its Hybrid Origin.</title>
        <authorList>
            <person name="Mixao V."/>
            <person name="Hansen A.P."/>
            <person name="Saus E."/>
            <person name="Boekhout T."/>
            <person name="Lass-Florl C."/>
            <person name="Gabaldon T."/>
        </authorList>
    </citation>
    <scope>NUCLEOTIDE SEQUENCE [LARGE SCALE GENOMIC DNA]</scope>
    <source>
        <strain evidence="4 5">CBS 180</strain>
    </source>
</reference>
<dbReference type="Gene3D" id="3.30.1560.10">
    <property type="entry name" value="Mago nashi"/>
    <property type="match status" value="1"/>
</dbReference>
<comment type="caution">
    <text evidence="4">The sequence shown here is derived from an EMBL/GenBank/DDBJ whole genome shotgun (WGS) entry which is preliminary data.</text>
</comment>
<evidence type="ECO:0000256" key="1">
    <source>
        <dbReference type="ARBA" id="ARBA00004123"/>
    </source>
</evidence>
<gene>
    <name evidence="4" type="ORF">CANINC_002208</name>
</gene>
<dbReference type="PANTHER" id="PTHR12638:SF0">
    <property type="entry name" value="MAGO HOMOLOG, EXON JUNCTION COMPLEX SUBUNIT-RELATED"/>
    <property type="match status" value="1"/>
</dbReference>
<accession>A0A4T0X1S5</accession>
<evidence type="ECO:0000256" key="2">
    <source>
        <dbReference type="ARBA" id="ARBA00009270"/>
    </source>
</evidence>
<keyword evidence="3" id="KW-0539">Nucleus</keyword>
<proteinExistence type="inferred from homology"/>
<dbReference type="STRING" id="52247.A0A4T0X1S5"/>
<dbReference type="InterPro" id="IPR036605">
    <property type="entry name" value="Mago_nashi_sf"/>
</dbReference>
<dbReference type="PANTHER" id="PTHR12638">
    <property type="entry name" value="PROTEIN MAGO NASHI HOMOLOG"/>
    <property type="match status" value="1"/>
</dbReference>
<dbReference type="SUPFAM" id="SSF89817">
    <property type="entry name" value="Mago nashi protein"/>
    <property type="match status" value="1"/>
</dbReference>
<comment type="similarity">
    <text evidence="2">Belongs to the mago nashi family.</text>
</comment>
<comment type="subcellular location">
    <subcellularLocation>
        <location evidence="1">Nucleus</location>
    </subcellularLocation>
</comment>
<dbReference type="GO" id="GO:0008380">
    <property type="term" value="P:RNA splicing"/>
    <property type="evidence" value="ECO:0007669"/>
    <property type="project" value="InterPro"/>
</dbReference>
<name>A0A4T0X1S5_9ASCO</name>
<evidence type="ECO:0000313" key="4">
    <source>
        <dbReference type="EMBL" id="TID28940.1"/>
    </source>
</evidence>
<evidence type="ECO:0000313" key="5">
    <source>
        <dbReference type="Proteomes" id="UP000307173"/>
    </source>
</evidence>
<dbReference type="GO" id="GO:0035145">
    <property type="term" value="C:exon-exon junction complex"/>
    <property type="evidence" value="ECO:0007669"/>
    <property type="project" value="InterPro"/>
</dbReference>
<organism evidence="4 5">
    <name type="scientific">Pichia inconspicua</name>
    <dbReference type="NCBI Taxonomy" id="52247"/>
    <lineage>
        <taxon>Eukaryota</taxon>
        <taxon>Fungi</taxon>
        <taxon>Dikarya</taxon>
        <taxon>Ascomycota</taxon>
        <taxon>Saccharomycotina</taxon>
        <taxon>Pichiomycetes</taxon>
        <taxon>Pichiales</taxon>
        <taxon>Pichiaceae</taxon>
        <taxon>Pichia</taxon>
    </lineage>
</organism>
<dbReference type="Pfam" id="PF02792">
    <property type="entry name" value="Mago_nashi"/>
    <property type="match status" value="1"/>
</dbReference>
<keyword evidence="5" id="KW-1185">Reference proteome</keyword>
<dbReference type="OrthoDB" id="6495301at2759"/>
<evidence type="ECO:0000256" key="3">
    <source>
        <dbReference type="ARBA" id="ARBA00023242"/>
    </source>
</evidence>
<dbReference type="Proteomes" id="UP000307173">
    <property type="component" value="Unassembled WGS sequence"/>
</dbReference>